<reference evidence="2" key="1">
    <citation type="submission" date="2020-08" db="EMBL/GenBank/DDBJ databases">
        <title>Multicomponent nature underlies the extraordinary mechanical properties of spider dragline silk.</title>
        <authorList>
            <person name="Kono N."/>
            <person name="Nakamura H."/>
            <person name="Mori M."/>
            <person name="Yoshida Y."/>
            <person name="Ohtoshi R."/>
            <person name="Malay A.D."/>
            <person name="Moran D.A.P."/>
            <person name="Tomita M."/>
            <person name="Numata K."/>
            <person name="Arakawa K."/>
        </authorList>
    </citation>
    <scope>NUCLEOTIDE SEQUENCE</scope>
</reference>
<evidence type="ECO:0000313" key="3">
    <source>
        <dbReference type="Proteomes" id="UP000887159"/>
    </source>
</evidence>
<dbReference type="EMBL" id="BMAU01021361">
    <property type="protein sequence ID" value="GFY22802.1"/>
    <property type="molecule type" value="Genomic_DNA"/>
</dbReference>
<keyword evidence="3" id="KW-1185">Reference proteome</keyword>
<evidence type="ECO:0000256" key="1">
    <source>
        <dbReference type="SAM" id="MobiDB-lite"/>
    </source>
</evidence>
<dbReference type="Proteomes" id="UP000887159">
    <property type="component" value="Unassembled WGS sequence"/>
</dbReference>
<sequence length="67" mass="7869">MEVETDQAREVPVEIMLINHDSERLNQNRYEATRTTKLKPSCQKDRSKKKVQQAIRRSSKNNKTTIP</sequence>
<comment type="caution">
    <text evidence="2">The sequence shown here is derived from an EMBL/GenBank/DDBJ whole genome shotgun (WGS) entry which is preliminary data.</text>
</comment>
<evidence type="ECO:0000313" key="2">
    <source>
        <dbReference type="EMBL" id="GFY22802.1"/>
    </source>
</evidence>
<proteinExistence type="predicted"/>
<accession>A0A8X7B9G3</accession>
<dbReference type="AlphaFoldDB" id="A0A8X7B9G3"/>
<protein>
    <submittedName>
        <fullName evidence="2">Uncharacterized protein</fullName>
    </submittedName>
</protein>
<feature type="region of interest" description="Disordered" evidence="1">
    <location>
        <begin position="26"/>
        <end position="67"/>
    </location>
</feature>
<organism evidence="2 3">
    <name type="scientific">Trichonephila clavipes</name>
    <name type="common">Golden silk orbweaver</name>
    <name type="synonym">Nephila clavipes</name>
    <dbReference type="NCBI Taxonomy" id="2585209"/>
    <lineage>
        <taxon>Eukaryota</taxon>
        <taxon>Metazoa</taxon>
        <taxon>Ecdysozoa</taxon>
        <taxon>Arthropoda</taxon>
        <taxon>Chelicerata</taxon>
        <taxon>Arachnida</taxon>
        <taxon>Araneae</taxon>
        <taxon>Araneomorphae</taxon>
        <taxon>Entelegynae</taxon>
        <taxon>Araneoidea</taxon>
        <taxon>Nephilidae</taxon>
        <taxon>Trichonephila</taxon>
    </lineage>
</organism>
<name>A0A8X7B9G3_TRICX</name>
<gene>
    <name evidence="2" type="ORF">TNCV_2180631</name>
</gene>